<dbReference type="OrthoDB" id="2168040at2"/>
<accession>A0A5R9C2W8</accession>
<dbReference type="InterPro" id="IPR029491">
    <property type="entry name" value="Helicase_HTH"/>
</dbReference>
<sequence>MVSNVEYITYFILSLFNRDSSLNSAQLIHIFHGRRTPSMLFKVEKEKLYSAFGLFKTLKKNTLDQQLKKLVEMKWIESTENKGYKLSKKGSEVLKEYFLNRDYPDKIVSLENATIRKPFFYQFQLVSQIFSEATYKNKQYSPTIKDPVQQVAVKEWLTSLDKPLLNLAKDWSSELEIILEKLTEEEAMMLVWKLTGHELVGNTNRQLAEILSLDTVELYILLDQIMEQLIYLIDKSECALLKSFLHQINENHYYGLSKSTYVTAVYIKNRIKLVDIALKRNLKLSTIHEHILEITLVKQTFNFKPFIPDEIYQQLHQAFKKDPYFNFQKAKQENKNLQFLWYRLVEIERIRNESINN</sequence>
<dbReference type="SUPFAM" id="SSF46785">
    <property type="entry name" value="Winged helix' DNA-binding domain"/>
    <property type="match status" value="1"/>
</dbReference>
<protein>
    <recommendedName>
        <fullName evidence="1">Helicase Helix-turn-helix domain-containing protein</fullName>
    </recommendedName>
</protein>
<dbReference type="EMBL" id="VBTE01000020">
    <property type="protein sequence ID" value="TLQ07094.1"/>
    <property type="molecule type" value="Genomic_DNA"/>
</dbReference>
<evidence type="ECO:0000313" key="3">
    <source>
        <dbReference type="Proteomes" id="UP000307201"/>
    </source>
</evidence>
<reference evidence="2 3" key="1">
    <citation type="submission" date="2019-05" db="EMBL/GenBank/DDBJ databases">
        <title>The metagenome of a microbial culture collection derived from dairy environment covers the genomic content of the human microbiome.</title>
        <authorList>
            <person name="Roder T."/>
            <person name="Wuthrich D."/>
            <person name="Sattari Z."/>
            <person name="Von Ah U."/>
            <person name="Bar C."/>
            <person name="Ronchi F."/>
            <person name="Macpherson A.J."/>
            <person name="Ganal-Vonarburg S.C."/>
            <person name="Bruggmann R."/>
            <person name="Vergeres G."/>
        </authorList>
    </citation>
    <scope>NUCLEOTIDE SEQUENCE [LARGE SCALE GENOMIC DNA]</scope>
    <source>
        <strain evidence="2 3">FAM 24235</strain>
    </source>
</reference>
<dbReference type="STRING" id="191770.SAMN04488013_10711"/>
<dbReference type="InterPro" id="IPR036390">
    <property type="entry name" value="WH_DNA-bd_sf"/>
</dbReference>
<name>A0A5R9C2W8_9LACT</name>
<dbReference type="Pfam" id="PF14493">
    <property type="entry name" value="HTH_40"/>
    <property type="match status" value="1"/>
</dbReference>
<dbReference type="AlphaFoldDB" id="A0A5R9C2W8"/>
<comment type="caution">
    <text evidence="2">The sequence shown here is derived from an EMBL/GenBank/DDBJ whole genome shotgun (WGS) entry which is preliminary data.</text>
</comment>
<evidence type="ECO:0000259" key="1">
    <source>
        <dbReference type="Pfam" id="PF14493"/>
    </source>
</evidence>
<gene>
    <name evidence="2" type="ORF">FEZ48_07530</name>
</gene>
<evidence type="ECO:0000313" key="2">
    <source>
        <dbReference type="EMBL" id="TLQ07094.1"/>
    </source>
</evidence>
<dbReference type="Proteomes" id="UP000307201">
    <property type="component" value="Unassembled WGS sequence"/>
</dbReference>
<organism evidence="2 3">
    <name type="scientific">Marinilactibacillus psychrotolerans</name>
    <dbReference type="NCBI Taxonomy" id="191770"/>
    <lineage>
        <taxon>Bacteria</taxon>
        <taxon>Bacillati</taxon>
        <taxon>Bacillota</taxon>
        <taxon>Bacilli</taxon>
        <taxon>Lactobacillales</taxon>
        <taxon>Carnobacteriaceae</taxon>
        <taxon>Marinilactibacillus</taxon>
    </lineage>
</organism>
<proteinExistence type="predicted"/>
<dbReference type="RefSeq" id="WP_138471953.1">
    <property type="nucleotide sequence ID" value="NZ_BKBH01000052.1"/>
</dbReference>
<feature type="domain" description="Helicase Helix-turn-helix" evidence="1">
    <location>
        <begin position="261"/>
        <end position="333"/>
    </location>
</feature>